<evidence type="ECO:0000256" key="9">
    <source>
        <dbReference type="ARBA" id="ARBA00023065"/>
    </source>
</evidence>
<comment type="similarity">
    <text evidence="12">Belongs to the pannexin family.</text>
</comment>
<keyword evidence="10 12" id="KW-0472">Membrane</keyword>
<evidence type="ECO:0000256" key="12">
    <source>
        <dbReference type="RuleBase" id="RU010713"/>
    </source>
</evidence>
<dbReference type="InterPro" id="IPR000990">
    <property type="entry name" value="Innexin"/>
</dbReference>
<evidence type="ECO:0000256" key="4">
    <source>
        <dbReference type="ARBA" id="ARBA00022475"/>
    </source>
</evidence>
<evidence type="ECO:0000256" key="5">
    <source>
        <dbReference type="ARBA" id="ARBA00022692"/>
    </source>
</evidence>
<dbReference type="GO" id="GO:0005921">
    <property type="term" value="C:gap junction"/>
    <property type="evidence" value="ECO:0007669"/>
    <property type="project" value="UniProtKB-SubCell"/>
</dbReference>
<comment type="subcellular location">
    <subcellularLocation>
        <location evidence="1">Cell junction</location>
        <location evidence="1">Gap junction</location>
    </subcellularLocation>
    <subcellularLocation>
        <location evidence="2 12">Cell membrane</location>
        <topology evidence="2 12">Multi-pass membrane protein</topology>
    </subcellularLocation>
</comment>
<keyword evidence="13" id="KW-1185">Reference proteome</keyword>
<dbReference type="PANTHER" id="PTHR11893:SF21">
    <property type="entry name" value="INNEXIN EAT-5"/>
    <property type="match status" value="1"/>
</dbReference>
<evidence type="ECO:0000256" key="3">
    <source>
        <dbReference type="ARBA" id="ARBA00022448"/>
    </source>
</evidence>
<keyword evidence="8 12" id="KW-1133">Transmembrane helix</keyword>
<evidence type="ECO:0000256" key="6">
    <source>
        <dbReference type="ARBA" id="ARBA00022868"/>
    </source>
</evidence>
<keyword evidence="4" id="KW-1003">Cell membrane</keyword>
<evidence type="ECO:0000256" key="11">
    <source>
        <dbReference type="ARBA" id="ARBA00023303"/>
    </source>
</evidence>
<dbReference type="PRINTS" id="PR01262">
    <property type="entry name" value="INNEXIN"/>
</dbReference>
<dbReference type="GO" id="GO:0034220">
    <property type="term" value="P:monoatomic ion transmembrane transport"/>
    <property type="evidence" value="ECO:0007669"/>
    <property type="project" value="UniProtKB-KW"/>
</dbReference>
<evidence type="ECO:0000256" key="1">
    <source>
        <dbReference type="ARBA" id="ARBA00004610"/>
    </source>
</evidence>
<dbReference type="Proteomes" id="UP000887563">
    <property type="component" value="Unplaced"/>
</dbReference>
<comment type="caution">
    <text evidence="12">Lacks conserved residue(s) required for the propagation of feature annotation.</text>
</comment>
<evidence type="ECO:0000256" key="2">
    <source>
        <dbReference type="ARBA" id="ARBA00004651"/>
    </source>
</evidence>
<dbReference type="Pfam" id="PF00876">
    <property type="entry name" value="Innexin"/>
    <property type="match status" value="1"/>
</dbReference>
<protein>
    <recommendedName>
        <fullName evidence="12">Innexin</fullName>
    </recommendedName>
</protein>
<feature type="transmembrane region" description="Helical" evidence="12">
    <location>
        <begin position="57"/>
        <end position="79"/>
    </location>
</feature>
<keyword evidence="11 12" id="KW-0407">Ion channel</keyword>
<gene>
    <name evidence="12" type="primary">inx</name>
</gene>
<accession>A0A914N201</accession>
<keyword evidence="3 12" id="KW-0813">Transport</keyword>
<keyword evidence="5 12" id="KW-0812">Transmembrane</keyword>
<dbReference type="WBParaSite" id="Minc3s03567g34214">
    <property type="protein sequence ID" value="Minc3s03567g34214"/>
    <property type="gene ID" value="Minc3s03567g34214"/>
</dbReference>
<dbReference type="PROSITE" id="PS51013">
    <property type="entry name" value="PANNEXIN"/>
    <property type="match status" value="1"/>
</dbReference>
<keyword evidence="6" id="KW-0303">Gap junction</keyword>
<evidence type="ECO:0000256" key="10">
    <source>
        <dbReference type="ARBA" id="ARBA00023136"/>
    </source>
</evidence>
<keyword evidence="9 12" id="KW-0406">Ion transport</keyword>
<keyword evidence="7" id="KW-0965">Cell junction</keyword>
<evidence type="ECO:0000256" key="7">
    <source>
        <dbReference type="ARBA" id="ARBA00022949"/>
    </source>
</evidence>
<proteinExistence type="inferred from homology"/>
<dbReference type="PANTHER" id="PTHR11893">
    <property type="entry name" value="INNEXIN"/>
    <property type="match status" value="1"/>
</dbReference>
<evidence type="ECO:0000313" key="14">
    <source>
        <dbReference type="WBParaSite" id="Minc3s03567g34214"/>
    </source>
</evidence>
<organism evidence="13 14">
    <name type="scientific">Meloidogyne incognita</name>
    <name type="common">Southern root-knot nematode worm</name>
    <name type="synonym">Oxyuris incognita</name>
    <dbReference type="NCBI Taxonomy" id="6306"/>
    <lineage>
        <taxon>Eukaryota</taxon>
        <taxon>Metazoa</taxon>
        <taxon>Ecdysozoa</taxon>
        <taxon>Nematoda</taxon>
        <taxon>Chromadorea</taxon>
        <taxon>Rhabditida</taxon>
        <taxon>Tylenchina</taxon>
        <taxon>Tylenchomorpha</taxon>
        <taxon>Tylenchoidea</taxon>
        <taxon>Meloidogynidae</taxon>
        <taxon>Meloidogyninae</taxon>
        <taxon>Meloidogyne</taxon>
        <taxon>Meloidogyne incognita group</taxon>
    </lineage>
</organism>
<sequence>AKQYVGQPIQCWVPAEFSHAWEQYAENYCFVYNTYWVKPDEQIPRPVDERVNRQLFYYQWVPFLMALEAGFFYFPVLLWSKTNKKSGINITAMIEQKESVKEYGSGLRKAQSCPRSQSTFGGFI</sequence>
<evidence type="ECO:0000313" key="13">
    <source>
        <dbReference type="Proteomes" id="UP000887563"/>
    </source>
</evidence>
<reference evidence="14" key="1">
    <citation type="submission" date="2022-11" db="UniProtKB">
        <authorList>
            <consortium name="WormBaseParasite"/>
        </authorList>
    </citation>
    <scope>IDENTIFICATION</scope>
</reference>
<name>A0A914N201_MELIC</name>
<comment type="function">
    <text evidence="12">Structural component of the gap junctions.</text>
</comment>
<evidence type="ECO:0000256" key="8">
    <source>
        <dbReference type="ARBA" id="ARBA00022989"/>
    </source>
</evidence>
<dbReference type="AlphaFoldDB" id="A0A914N201"/>
<dbReference type="GO" id="GO:0005886">
    <property type="term" value="C:plasma membrane"/>
    <property type="evidence" value="ECO:0007669"/>
    <property type="project" value="UniProtKB-SubCell"/>
</dbReference>
<dbReference type="GO" id="GO:0005243">
    <property type="term" value="F:gap junction channel activity"/>
    <property type="evidence" value="ECO:0007669"/>
    <property type="project" value="TreeGrafter"/>
</dbReference>